<name>A0A328U9I3_9BACL</name>
<proteinExistence type="predicted"/>
<keyword evidence="2" id="KW-1185">Reference proteome</keyword>
<gene>
    <name evidence="1" type="ORF">DL346_08810</name>
</gene>
<organism evidence="1 2">
    <name type="scientific">Paenibacillus montanisoli</name>
    <dbReference type="NCBI Taxonomy" id="2081970"/>
    <lineage>
        <taxon>Bacteria</taxon>
        <taxon>Bacillati</taxon>
        <taxon>Bacillota</taxon>
        <taxon>Bacilli</taxon>
        <taxon>Bacillales</taxon>
        <taxon>Paenibacillaceae</taxon>
        <taxon>Paenibacillus</taxon>
    </lineage>
</organism>
<evidence type="ECO:0000313" key="2">
    <source>
        <dbReference type="Proteomes" id="UP000249260"/>
    </source>
</evidence>
<dbReference type="RefSeq" id="WP_112881626.1">
    <property type="nucleotide sequence ID" value="NZ_QLUW01000001.1"/>
</dbReference>
<accession>A0A328U9I3</accession>
<dbReference type="Proteomes" id="UP000249260">
    <property type="component" value="Unassembled WGS sequence"/>
</dbReference>
<dbReference type="EMBL" id="QLUW01000001">
    <property type="protein sequence ID" value="RAP78503.1"/>
    <property type="molecule type" value="Genomic_DNA"/>
</dbReference>
<evidence type="ECO:0008006" key="3">
    <source>
        <dbReference type="Google" id="ProtNLM"/>
    </source>
</evidence>
<reference evidence="1 2" key="1">
    <citation type="submission" date="2018-06" db="EMBL/GenBank/DDBJ databases">
        <title>Paenibacillus montanisoli sp. nov., isolated from mountain area soil.</title>
        <authorList>
            <person name="Wu M."/>
        </authorList>
    </citation>
    <scope>NUCLEOTIDE SEQUENCE [LARGE SCALE GENOMIC DNA]</scope>
    <source>
        <strain evidence="1 2">RA17</strain>
    </source>
</reference>
<protein>
    <recommendedName>
        <fullName evidence="3">DUF3906 domain-containing protein</fullName>
    </recommendedName>
</protein>
<sequence>MAKNIYVFWIVLNDGSSFAVKVEADDIEKAWEEVFDQQVFPLRYKVRRLELLETSEKQGID</sequence>
<dbReference type="AlphaFoldDB" id="A0A328U9I3"/>
<evidence type="ECO:0000313" key="1">
    <source>
        <dbReference type="EMBL" id="RAP78503.1"/>
    </source>
</evidence>
<comment type="caution">
    <text evidence="1">The sequence shown here is derived from an EMBL/GenBank/DDBJ whole genome shotgun (WGS) entry which is preliminary data.</text>
</comment>